<comment type="caution">
    <text evidence="10">The sequence shown here is derived from an EMBL/GenBank/DDBJ whole genome shotgun (WGS) entry which is preliminary data.</text>
</comment>
<evidence type="ECO:0000259" key="8">
    <source>
        <dbReference type="Pfam" id="PF00817"/>
    </source>
</evidence>
<comment type="function">
    <text evidence="6">Poorly processive, error-prone DNA polymerase involved in untargeted mutagenesis. Copies undamaged DNA at stalled replication forks, which arise in vivo from mismatched or misaligned primer ends. These misaligned primers can be extended by PolIV. Exhibits no 3'-5' exonuclease (proofreading) activity. May be involved in translesional synthesis, in conjunction with the beta clamp from PolIII.</text>
</comment>
<dbReference type="CDD" id="cd03468">
    <property type="entry name" value="PolY_like"/>
    <property type="match status" value="1"/>
</dbReference>
<evidence type="ECO:0000313" key="10">
    <source>
        <dbReference type="EMBL" id="TWF47645.1"/>
    </source>
</evidence>
<comment type="similarity">
    <text evidence="2">Belongs to the DNA polymerase type-Y family.</text>
</comment>
<evidence type="ECO:0000256" key="4">
    <source>
        <dbReference type="ARBA" id="ARBA00012417"/>
    </source>
</evidence>
<dbReference type="InterPro" id="IPR001126">
    <property type="entry name" value="UmuC"/>
</dbReference>
<dbReference type="Gene3D" id="3.40.1170.60">
    <property type="match status" value="1"/>
</dbReference>
<keyword evidence="5" id="KW-0227">DNA damage</keyword>
<dbReference type="InterPro" id="IPR043128">
    <property type="entry name" value="Rev_trsase/Diguanyl_cyclase"/>
</dbReference>
<dbReference type="Proteomes" id="UP000320653">
    <property type="component" value="Unassembled WGS sequence"/>
</dbReference>
<dbReference type="Gene3D" id="3.30.70.270">
    <property type="match status" value="1"/>
</dbReference>
<organism evidence="10 11">
    <name type="scientific">Neorhizobium alkalisoli</name>
    <dbReference type="NCBI Taxonomy" id="528178"/>
    <lineage>
        <taxon>Bacteria</taxon>
        <taxon>Pseudomonadati</taxon>
        <taxon>Pseudomonadota</taxon>
        <taxon>Alphaproteobacteria</taxon>
        <taxon>Hyphomicrobiales</taxon>
        <taxon>Rhizobiaceae</taxon>
        <taxon>Rhizobium/Agrobacterium group</taxon>
        <taxon>Neorhizobium</taxon>
    </lineage>
</organism>
<dbReference type="PANTHER" id="PTHR35369">
    <property type="entry name" value="BLR3025 PROTEIN-RELATED"/>
    <property type="match status" value="1"/>
</dbReference>
<evidence type="ECO:0000313" key="11">
    <source>
        <dbReference type="Proteomes" id="UP000320653"/>
    </source>
</evidence>
<sequence>MIAKSGSKRWVSAADVAARKAGVHVGMPAAKAQALFRGLMLVDAQPAADALALERITLWALTKYSPIVAVDGIDGIVMDTEGADHLQGGELPMVTMIANQFLAKKLTARVAVADTWGAAHACARAISRETVIVPVGQTVRAVENLPISLLRLPPKIIGDLRTLGFQRIGELANTARAPLTLRFGPEIGRRLDQMFGRAAEPIDPIRSPELIEVMRAFAEPIGAAETINKYVGRLIIRLIEELQKSGLGVRRADLIVEKVDGTRQAIRAGTVKPVRDVAWLTKLFRDRTEKIEPGFGIEKLTLVAVVVEPLEERQKASSLVEEDVTDVTPLIDIYGNRGQRVYRMAPVASDVPERSVQRIAAAAEPITVAWVGHWRRPVRLLPRPELITAIALMPDHPPASITWRGKRRKVIRADGPERIFGEWWQRDAEMDAVRDYFVIEDETGERLWVFRAGDGVDPETGDHRWFCHGIFA</sequence>
<dbReference type="Pfam" id="PF11799">
    <property type="entry name" value="IMS_C"/>
    <property type="match status" value="1"/>
</dbReference>
<evidence type="ECO:0000256" key="6">
    <source>
        <dbReference type="ARBA" id="ARBA00025589"/>
    </source>
</evidence>
<evidence type="ECO:0000259" key="9">
    <source>
        <dbReference type="Pfam" id="PF11799"/>
    </source>
</evidence>
<dbReference type="GO" id="GO:0006281">
    <property type="term" value="P:DNA repair"/>
    <property type="evidence" value="ECO:0007669"/>
    <property type="project" value="InterPro"/>
</dbReference>
<dbReference type="AlphaFoldDB" id="A0A561QBA9"/>
<dbReference type="SUPFAM" id="SSF56672">
    <property type="entry name" value="DNA/RNA polymerases"/>
    <property type="match status" value="1"/>
</dbReference>
<accession>A0A561QBA9</accession>
<dbReference type="InterPro" id="IPR017961">
    <property type="entry name" value="DNA_pol_Y-fam_little_finger"/>
</dbReference>
<dbReference type="PANTHER" id="PTHR35369:SF2">
    <property type="entry name" value="BLR3025 PROTEIN"/>
    <property type="match status" value="1"/>
</dbReference>
<dbReference type="InterPro" id="IPR043502">
    <property type="entry name" value="DNA/RNA_pol_sf"/>
</dbReference>
<evidence type="ECO:0000256" key="2">
    <source>
        <dbReference type="ARBA" id="ARBA00010945"/>
    </source>
</evidence>
<evidence type="ECO:0000256" key="5">
    <source>
        <dbReference type="ARBA" id="ARBA00022763"/>
    </source>
</evidence>
<feature type="domain" description="DNA polymerase Y-family little finger" evidence="9">
    <location>
        <begin position="214"/>
        <end position="314"/>
    </location>
</feature>
<comment type="subunit">
    <text evidence="3">Monomer.</text>
</comment>
<comment type="cofactor">
    <cofactor evidence="1">
        <name>Mg(2+)</name>
        <dbReference type="ChEBI" id="CHEBI:18420"/>
    </cofactor>
</comment>
<evidence type="ECO:0000256" key="3">
    <source>
        <dbReference type="ARBA" id="ARBA00011245"/>
    </source>
</evidence>
<name>A0A561QBA9_9HYPH</name>
<keyword evidence="11" id="KW-1185">Reference proteome</keyword>
<dbReference type="InterPro" id="IPR050356">
    <property type="entry name" value="SulA_CellDiv_inhibitor"/>
</dbReference>
<reference evidence="10 11" key="1">
    <citation type="submission" date="2019-06" db="EMBL/GenBank/DDBJ databases">
        <title>Sorghum-associated microbial communities from plants grown in Nebraska, USA.</title>
        <authorList>
            <person name="Schachtman D."/>
        </authorList>
    </citation>
    <scope>NUCLEOTIDE SEQUENCE [LARGE SCALE GENOMIC DNA]</scope>
    <source>
        <strain evidence="10 11">1225</strain>
    </source>
</reference>
<dbReference type="Pfam" id="PF00817">
    <property type="entry name" value="IMS"/>
    <property type="match status" value="1"/>
</dbReference>
<protein>
    <recommendedName>
        <fullName evidence="4">DNA-directed DNA polymerase</fullName>
        <ecNumber evidence="4">2.7.7.7</ecNumber>
    </recommendedName>
</protein>
<evidence type="ECO:0000256" key="1">
    <source>
        <dbReference type="ARBA" id="ARBA00001946"/>
    </source>
</evidence>
<dbReference type="EC" id="2.7.7.7" evidence="4"/>
<gene>
    <name evidence="10" type="ORF">FHW37_111148</name>
</gene>
<feature type="domain" description="UmuC" evidence="8">
    <location>
        <begin position="2"/>
        <end position="120"/>
    </location>
</feature>
<proteinExistence type="inferred from homology"/>
<dbReference type="EMBL" id="VIWP01000011">
    <property type="protein sequence ID" value="TWF47645.1"/>
    <property type="molecule type" value="Genomic_DNA"/>
</dbReference>
<comment type="catalytic activity">
    <reaction evidence="7">
        <text>DNA(n) + a 2'-deoxyribonucleoside 5'-triphosphate = DNA(n+1) + diphosphate</text>
        <dbReference type="Rhea" id="RHEA:22508"/>
        <dbReference type="Rhea" id="RHEA-COMP:17339"/>
        <dbReference type="Rhea" id="RHEA-COMP:17340"/>
        <dbReference type="ChEBI" id="CHEBI:33019"/>
        <dbReference type="ChEBI" id="CHEBI:61560"/>
        <dbReference type="ChEBI" id="CHEBI:173112"/>
        <dbReference type="EC" id="2.7.7.7"/>
    </reaction>
</comment>
<evidence type="ECO:0000256" key="7">
    <source>
        <dbReference type="ARBA" id="ARBA00049244"/>
    </source>
</evidence>